<evidence type="ECO:0000313" key="1">
    <source>
        <dbReference type="EMBL" id="EXB40345.1"/>
    </source>
</evidence>
<sequence length="123" mass="14416">MAGSGDRLRRKAADSGDRLLMADFKDWRRKRIMRSEWPRSEARVLENAKEEKEKIARYEGASSEDHAAERDRVAGYEVLKITMAERSKFSRPEAQFLENAMVERGRNSLDRSRQDHRCGFQRL</sequence>
<organism evidence="1 2">
    <name type="scientific">Morus notabilis</name>
    <dbReference type="NCBI Taxonomy" id="981085"/>
    <lineage>
        <taxon>Eukaryota</taxon>
        <taxon>Viridiplantae</taxon>
        <taxon>Streptophyta</taxon>
        <taxon>Embryophyta</taxon>
        <taxon>Tracheophyta</taxon>
        <taxon>Spermatophyta</taxon>
        <taxon>Magnoliopsida</taxon>
        <taxon>eudicotyledons</taxon>
        <taxon>Gunneridae</taxon>
        <taxon>Pentapetalae</taxon>
        <taxon>rosids</taxon>
        <taxon>fabids</taxon>
        <taxon>Rosales</taxon>
        <taxon>Moraceae</taxon>
        <taxon>Moreae</taxon>
        <taxon>Morus</taxon>
    </lineage>
</organism>
<accession>W9QLI6</accession>
<proteinExistence type="predicted"/>
<reference evidence="2" key="1">
    <citation type="submission" date="2013-01" db="EMBL/GenBank/DDBJ databases">
        <title>Draft Genome Sequence of a Mulberry Tree, Morus notabilis C.K. Schneid.</title>
        <authorList>
            <person name="He N."/>
            <person name="Zhao S."/>
        </authorList>
    </citation>
    <scope>NUCLEOTIDE SEQUENCE</scope>
</reference>
<protein>
    <submittedName>
        <fullName evidence="1">Uncharacterized protein</fullName>
    </submittedName>
</protein>
<dbReference type="EMBL" id="KE343766">
    <property type="protein sequence ID" value="EXB40345.1"/>
    <property type="molecule type" value="Genomic_DNA"/>
</dbReference>
<evidence type="ECO:0000313" key="2">
    <source>
        <dbReference type="Proteomes" id="UP000030645"/>
    </source>
</evidence>
<dbReference type="AlphaFoldDB" id="W9QLI6"/>
<keyword evidence="2" id="KW-1185">Reference proteome</keyword>
<gene>
    <name evidence="1" type="ORF">L484_017487</name>
</gene>
<dbReference type="Proteomes" id="UP000030645">
    <property type="component" value="Unassembled WGS sequence"/>
</dbReference>
<name>W9QLI6_9ROSA</name>